<dbReference type="EMBL" id="JACASE010000016">
    <property type="protein sequence ID" value="KAF6401526.1"/>
    <property type="molecule type" value="Genomic_DNA"/>
</dbReference>
<dbReference type="AlphaFoldDB" id="A0A7J8BSU0"/>
<keyword evidence="3" id="KW-1185">Reference proteome</keyword>
<reference evidence="2 3" key="1">
    <citation type="journal article" date="2020" name="Nature">
        <title>Six reference-quality genomes reveal evolution of bat adaptations.</title>
        <authorList>
            <person name="Jebb D."/>
            <person name="Huang Z."/>
            <person name="Pippel M."/>
            <person name="Hughes G.M."/>
            <person name="Lavrichenko K."/>
            <person name="Devanna P."/>
            <person name="Winkler S."/>
            <person name="Jermiin L.S."/>
            <person name="Skirmuntt E.C."/>
            <person name="Katzourakis A."/>
            <person name="Burkitt-Gray L."/>
            <person name="Ray D.A."/>
            <person name="Sullivan K.A.M."/>
            <person name="Roscito J.G."/>
            <person name="Kirilenko B.M."/>
            <person name="Davalos L.M."/>
            <person name="Corthals A.P."/>
            <person name="Power M.L."/>
            <person name="Jones G."/>
            <person name="Ransome R.D."/>
            <person name="Dechmann D.K.N."/>
            <person name="Locatelli A.G."/>
            <person name="Puechmaille S.J."/>
            <person name="Fedrigo O."/>
            <person name="Jarvis E.D."/>
            <person name="Hiller M."/>
            <person name="Vernes S.C."/>
            <person name="Myers E.W."/>
            <person name="Teeling E.C."/>
        </authorList>
    </citation>
    <scope>NUCLEOTIDE SEQUENCE [LARGE SCALE GENOMIC DNA]</scope>
    <source>
        <strain evidence="2">MRouAeg1</strain>
        <tissue evidence="2">Muscle</tissue>
    </source>
</reference>
<proteinExistence type="predicted"/>
<protein>
    <submittedName>
        <fullName evidence="2">Uncharacterized protein</fullName>
    </submittedName>
</protein>
<sequence length="148" mass="16646">MASLISWLLLSSPAGSLSPWKLESDSSFLSPEPSMAPTSLSVKAKVFPLATRPCWSCCSCFLLHLSRLRPPKLLRQVRHSLAPGPLHKLRLHLRPVSPRCPDVSPNSFRCQIKCHTHPCPFFLSCHQCSQQCQINVFKVITLIIRVTY</sequence>
<dbReference type="Proteomes" id="UP000593571">
    <property type="component" value="Unassembled WGS sequence"/>
</dbReference>
<feature type="chain" id="PRO_5029785537" evidence="1">
    <location>
        <begin position="17"/>
        <end position="148"/>
    </location>
</feature>
<evidence type="ECO:0000313" key="2">
    <source>
        <dbReference type="EMBL" id="KAF6401526.1"/>
    </source>
</evidence>
<name>A0A7J8BSU0_ROUAE</name>
<keyword evidence="1" id="KW-0732">Signal</keyword>
<evidence type="ECO:0000313" key="3">
    <source>
        <dbReference type="Proteomes" id="UP000593571"/>
    </source>
</evidence>
<feature type="signal peptide" evidence="1">
    <location>
        <begin position="1"/>
        <end position="16"/>
    </location>
</feature>
<organism evidence="2 3">
    <name type="scientific">Rousettus aegyptiacus</name>
    <name type="common">Egyptian fruit bat</name>
    <name type="synonym">Pteropus aegyptiacus</name>
    <dbReference type="NCBI Taxonomy" id="9407"/>
    <lineage>
        <taxon>Eukaryota</taxon>
        <taxon>Metazoa</taxon>
        <taxon>Chordata</taxon>
        <taxon>Craniata</taxon>
        <taxon>Vertebrata</taxon>
        <taxon>Euteleostomi</taxon>
        <taxon>Mammalia</taxon>
        <taxon>Eutheria</taxon>
        <taxon>Laurasiatheria</taxon>
        <taxon>Chiroptera</taxon>
        <taxon>Yinpterochiroptera</taxon>
        <taxon>Pteropodoidea</taxon>
        <taxon>Pteropodidae</taxon>
        <taxon>Rousettinae</taxon>
        <taxon>Rousettus</taxon>
    </lineage>
</organism>
<comment type="caution">
    <text evidence="2">The sequence shown here is derived from an EMBL/GenBank/DDBJ whole genome shotgun (WGS) entry which is preliminary data.</text>
</comment>
<accession>A0A7J8BSU0</accession>
<evidence type="ECO:0000256" key="1">
    <source>
        <dbReference type="SAM" id="SignalP"/>
    </source>
</evidence>
<gene>
    <name evidence="2" type="ORF">HJG63_009592</name>
</gene>